<organism evidence="12 13">
    <name type="scientific">Stakelama flava</name>
    <dbReference type="NCBI Taxonomy" id="2860338"/>
    <lineage>
        <taxon>Bacteria</taxon>
        <taxon>Pseudomonadati</taxon>
        <taxon>Pseudomonadota</taxon>
        <taxon>Alphaproteobacteria</taxon>
        <taxon>Sphingomonadales</taxon>
        <taxon>Sphingomonadaceae</taxon>
        <taxon>Stakelama</taxon>
    </lineage>
</organism>
<dbReference type="GO" id="GO:0008412">
    <property type="term" value="F:4-hydroxybenzoate polyprenyltransferase activity"/>
    <property type="evidence" value="ECO:0007669"/>
    <property type="project" value="UniProtKB-EC"/>
</dbReference>
<evidence type="ECO:0000256" key="3">
    <source>
        <dbReference type="ARBA" id="ARBA00005985"/>
    </source>
</evidence>
<feature type="transmembrane region" description="Helical" evidence="10">
    <location>
        <begin position="223"/>
        <end position="244"/>
    </location>
</feature>
<dbReference type="EMBL" id="JAHWZX010000016">
    <property type="protein sequence ID" value="MBW4332029.1"/>
    <property type="molecule type" value="Genomic_DNA"/>
</dbReference>
<dbReference type="InterPro" id="IPR030470">
    <property type="entry name" value="UbiA_prenylTrfase_CS"/>
</dbReference>
<keyword evidence="6 10" id="KW-0831">Ubiquinone biosynthesis</keyword>
<evidence type="ECO:0000313" key="12">
    <source>
        <dbReference type="EMBL" id="MBW4332029.1"/>
    </source>
</evidence>
<dbReference type="Pfam" id="PF01040">
    <property type="entry name" value="UbiA"/>
    <property type="match status" value="1"/>
</dbReference>
<dbReference type="InterPro" id="IPR000537">
    <property type="entry name" value="UbiA_prenyltransferase"/>
</dbReference>
<dbReference type="Proteomes" id="UP001197214">
    <property type="component" value="Unassembled WGS sequence"/>
</dbReference>
<evidence type="ECO:0000256" key="5">
    <source>
        <dbReference type="ARBA" id="ARBA00022679"/>
    </source>
</evidence>
<evidence type="ECO:0000313" key="13">
    <source>
        <dbReference type="Proteomes" id="UP001197214"/>
    </source>
</evidence>
<comment type="function">
    <text evidence="10">Catalyzes the prenylation of para-hydroxybenzoate (PHB) with an all-trans polyprenyl group. Mediates the second step in the final reaction sequence of ubiquinone-8 (UQ-8) biosynthesis, which is the condensation of the polyisoprenoid side chain with PHB, generating the first membrane-bound Q intermediate 3-octaprenyl-4-hydroxybenzoate.</text>
</comment>
<comment type="pathway">
    <text evidence="10">Cofactor biosynthesis; ubiquinone biosynthesis.</text>
</comment>
<dbReference type="NCBIfam" id="TIGR01474">
    <property type="entry name" value="ubiA_proteo"/>
    <property type="match status" value="1"/>
</dbReference>
<feature type="transmembrane region" description="Helical" evidence="10">
    <location>
        <begin position="130"/>
        <end position="148"/>
    </location>
</feature>
<name>A0ABS6XQ67_9SPHN</name>
<feature type="transmembrane region" description="Helical" evidence="10">
    <location>
        <begin position="104"/>
        <end position="124"/>
    </location>
</feature>
<sequence>MSQPDTVADTEYRGLLALLPRRLRPFAVLGRFERPIGWWLLFWPGAWAIALSGGLPAHWALLLWFLLGAIAMRAAGCVYNDIVDRDLDRQVARTARRPLASGAVSLKAAWVWLLLLCMVGLLVLVQLNPVAIGIALGSLLLVAAYPFMKRITWWPQAWLGLVFSWAAPVGWAAVTHDLPLPGVLLYAGSIFWVIGYDTIYAIQDIEDDAIVGVRSSARRMGRHVRGGVGLCYAIALALWALSIWWMRLDWVALLALLPMALHLVWQVATLDPGDGASALRRFRSNRDAGLLMFAACFVVGATL</sequence>
<comment type="catalytic activity">
    <reaction evidence="10">
        <text>all-trans-octaprenyl diphosphate + 4-hydroxybenzoate = 4-hydroxy-3-(all-trans-octaprenyl)benzoate + diphosphate</text>
        <dbReference type="Rhea" id="RHEA:27782"/>
        <dbReference type="ChEBI" id="CHEBI:1617"/>
        <dbReference type="ChEBI" id="CHEBI:17879"/>
        <dbReference type="ChEBI" id="CHEBI:33019"/>
        <dbReference type="ChEBI" id="CHEBI:57711"/>
        <dbReference type="EC" id="2.5.1.39"/>
    </reaction>
</comment>
<keyword evidence="5 10" id="KW-0808">Transferase</keyword>
<keyword evidence="7 10" id="KW-0812">Transmembrane</keyword>
<protein>
    <recommendedName>
        <fullName evidence="10 11">4-hydroxybenzoate octaprenyltransferase</fullName>
        <ecNumber evidence="10 11">2.5.1.39</ecNumber>
    </recommendedName>
    <alternativeName>
        <fullName evidence="10">4-HB polyprenyltransferase</fullName>
    </alternativeName>
</protein>
<comment type="subcellular location">
    <subcellularLocation>
        <location evidence="10">Cell inner membrane</location>
        <topology evidence="10">Multi-pass membrane protein</topology>
    </subcellularLocation>
    <subcellularLocation>
        <location evidence="2">Membrane</location>
        <topology evidence="2">Multi-pass membrane protein</topology>
    </subcellularLocation>
</comment>
<evidence type="ECO:0000256" key="7">
    <source>
        <dbReference type="ARBA" id="ARBA00022692"/>
    </source>
</evidence>
<dbReference type="CDD" id="cd13959">
    <property type="entry name" value="PT_UbiA_COQ2"/>
    <property type="match status" value="1"/>
</dbReference>
<keyword evidence="8 10" id="KW-1133">Transmembrane helix</keyword>
<proteinExistence type="inferred from homology"/>
<evidence type="ECO:0000256" key="2">
    <source>
        <dbReference type="ARBA" id="ARBA00004141"/>
    </source>
</evidence>
<reference evidence="12 13" key="1">
    <citation type="submission" date="2021-07" db="EMBL/GenBank/DDBJ databases">
        <title>Stakelama flava sp. nov., a novel endophytic bacterium isolated from branch of Kandelia candel.</title>
        <authorList>
            <person name="Tuo L."/>
        </authorList>
    </citation>
    <scope>NUCLEOTIDE SEQUENCE [LARGE SCALE GENOMIC DNA]</scope>
    <source>
        <strain evidence="12 13">CBK3Z-3</strain>
    </source>
</reference>
<dbReference type="EC" id="2.5.1.39" evidence="10 11"/>
<dbReference type="PROSITE" id="PS00943">
    <property type="entry name" value="UBIA"/>
    <property type="match status" value="1"/>
</dbReference>
<keyword evidence="13" id="KW-1185">Reference proteome</keyword>
<dbReference type="RefSeq" id="WP_219239149.1">
    <property type="nucleotide sequence ID" value="NZ_JAHWZX010000016.1"/>
</dbReference>
<accession>A0ABS6XQ67</accession>
<dbReference type="HAMAP" id="MF_01635">
    <property type="entry name" value="UbiA"/>
    <property type="match status" value="1"/>
</dbReference>
<comment type="cofactor">
    <cofactor evidence="1 10">
        <name>Mg(2+)</name>
        <dbReference type="ChEBI" id="CHEBI:18420"/>
    </cofactor>
</comment>
<dbReference type="InterPro" id="IPR039653">
    <property type="entry name" value="Prenyltransferase"/>
</dbReference>
<dbReference type="PANTHER" id="PTHR11048">
    <property type="entry name" value="PRENYLTRANSFERASES"/>
    <property type="match status" value="1"/>
</dbReference>
<gene>
    <name evidence="10 12" type="primary">ubiA</name>
    <name evidence="12" type="ORF">KY084_14255</name>
</gene>
<keyword evidence="4 10" id="KW-0997">Cell inner membrane</keyword>
<feature type="transmembrane region" description="Helical" evidence="10">
    <location>
        <begin position="180"/>
        <end position="202"/>
    </location>
</feature>
<evidence type="ECO:0000256" key="4">
    <source>
        <dbReference type="ARBA" id="ARBA00022519"/>
    </source>
</evidence>
<dbReference type="PANTHER" id="PTHR11048:SF28">
    <property type="entry name" value="4-HYDROXYBENZOATE POLYPRENYLTRANSFERASE, MITOCHONDRIAL"/>
    <property type="match status" value="1"/>
</dbReference>
<dbReference type="InterPro" id="IPR006370">
    <property type="entry name" value="HB_polyprenyltransferase-like"/>
</dbReference>
<evidence type="ECO:0000256" key="1">
    <source>
        <dbReference type="ARBA" id="ARBA00001946"/>
    </source>
</evidence>
<evidence type="ECO:0000256" key="9">
    <source>
        <dbReference type="ARBA" id="ARBA00023136"/>
    </source>
</evidence>
<evidence type="ECO:0000256" key="10">
    <source>
        <dbReference type="HAMAP-Rule" id="MF_01635"/>
    </source>
</evidence>
<evidence type="ECO:0000256" key="6">
    <source>
        <dbReference type="ARBA" id="ARBA00022688"/>
    </source>
</evidence>
<keyword evidence="10" id="KW-0460">Magnesium</keyword>
<evidence type="ECO:0000256" key="11">
    <source>
        <dbReference type="NCBIfam" id="TIGR01474"/>
    </source>
</evidence>
<evidence type="ECO:0000256" key="8">
    <source>
        <dbReference type="ARBA" id="ARBA00022989"/>
    </source>
</evidence>
<comment type="caution">
    <text evidence="12">The sequence shown here is derived from an EMBL/GenBank/DDBJ whole genome shotgun (WGS) entry which is preliminary data.</text>
</comment>
<keyword evidence="9 10" id="KW-0472">Membrane</keyword>
<feature type="transmembrane region" description="Helical" evidence="10">
    <location>
        <begin position="157"/>
        <end position="174"/>
    </location>
</feature>
<comment type="similarity">
    <text evidence="3 10">Belongs to the UbiA prenyltransferase family.</text>
</comment>
<keyword evidence="10" id="KW-1003">Cell membrane</keyword>